<evidence type="ECO:0000313" key="5">
    <source>
        <dbReference type="EMBL" id="JAG07884.1"/>
    </source>
</evidence>
<dbReference type="EMBL" id="GBHO01035722">
    <property type="protein sequence ID" value="JAG07882.1"/>
    <property type="molecule type" value="Transcribed_RNA"/>
</dbReference>
<evidence type="ECO:0000256" key="2">
    <source>
        <dbReference type="SAM" id="MobiDB-lite"/>
    </source>
</evidence>
<evidence type="ECO:0000256" key="3">
    <source>
        <dbReference type="SAM" id="SignalP"/>
    </source>
</evidence>
<evidence type="ECO:0000313" key="4">
    <source>
        <dbReference type="EMBL" id="JAG07882.1"/>
    </source>
</evidence>
<dbReference type="EMBL" id="GBHO01035720">
    <property type="protein sequence ID" value="JAG07884.1"/>
    <property type="molecule type" value="Transcribed_RNA"/>
</dbReference>
<evidence type="ECO:0000256" key="1">
    <source>
        <dbReference type="SAM" id="Coils"/>
    </source>
</evidence>
<feature type="coiled-coil region" evidence="1">
    <location>
        <begin position="132"/>
        <end position="175"/>
    </location>
</feature>
<keyword evidence="3" id="KW-0732">Signal</keyword>
<organism evidence="5">
    <name type="scientific">Lygus hesperus</name>
    <name type="common">Western plant bug</name>
    <dbReference type="NCBI Taxonomy" id="30085"/>
    <lineage>
        <taxon>Eukaryota</taxon>
        <taxon>Metazoa</taxon>
        <taxon>Ecdysozoa</taxon>
        <taxon>Arthropoda</taxon>
        <taxon>Hexapoda</taxon>
        <taxon>Insecta</taxon>
        <taxon>Pterygota</taxon>
        <taxon>Neoptera</taxon>
        <taxon>Paraneoptera</taxon>
        <taxon>Hemiptera</taxon>
        <taxon>Heteroptera</taxon>
        <taxon>Panheteroptera</taxon>
        <taxon>Cimicomorpha</taxon>
        <taxon>Miridae</taxon>
        <taxon>Mirini</taxon>
        <taxon>Lygus</taxon>
    </lineage>
</organism>
<keyword evidence="5" id="KW-0238">DNA-binding</keyword>
<name>A0A0A9WJB1_LYGHE</name>
<feature type="chain" id="PRO_5007389314" evidence="3">
    <location>
        <begin position="22"/>
        <end position="292"/>
    </location>
</feature>
<sequence>MAQLRTALSILVIVAVQSTAGQMMMVPPMVARVRHHPNAPHIIRVVRPMIQQPNARIITSPSYTIADTPLQAEPKEHIDEKKLHARIKELEILKQNIVQKQLELDDKIVALDEQALSCHKQIDQYHEALSKLDELERHHSAEQIRLEQLIQHQRMAEYQERIEQERLERQKAAVEEWNNVQKERQREENSELAAIEEPATNPSKESCHLDSENTSSKPMTPESDKEVQIQRPMSRHQLVHKHDQPDHSTSLQVVPASKNPEITPSGSKTLGGVQVMKRGGVHESANRNVTSA</sequence>
<feature type="signal peptide" evidence="3">
    <location>
        <begin position="1"/>
        <end position="21"/>
    </location>
</feature>
<accession>A0A0A9WJB1</accession>
<feature type="region of interest" description="Disordered" evidence="2">
    <location>
        <begin position="179"/>
        <end position="272"/>
    </location>
</feature>
<proteinExistence type="predicted"/>
<reference evidence="5" key="2">
    <citation type="submission" date="2014-07" db="EMBL/GenBank/DDBJ databases">
        <authorList>
            <person name="Hull J."/>
        </authorList>
    </citation>
    <scope>NUCLEOTIDE SEQUENCE</scope>
</reference>
<keyword evidence="1" id="KW-0175">Coiled coil</keyword>
<protein>
    <submittedName>
        <fullName evidence="5">Homeobox protein MSH-B</fullName>
    </submittedName>
</protein>
<dbReference type="GO" id="GO:0003677">
    <property type="term" value="F:DNA binding"/>
    <property type="evidence" value="ECO:0007669"/>
    <property type="project" value="UniProtKB-KW"/>
</dbReference>
<dbReference type="AlphaFoldDB" id="A0A0A9WJB1"/>
<keyword evidence="5" id="KW-0371">Homeobox</keyword>
<gene>
    <name evidence="5" type="primary">msxb_1</name>
    <name evidence="4" type="synonym">msxb_0</name>
    <name evidence="5" type="ORF">CM83_35079</name>
    <name evidence="4" type="ORF">CM83_35080</name>
</gene>
<reference evidence="5" key="1">
    <citation type="journal article" date="2014" name="PLoS ONE">
        <title>Transcriptome-Based Identification of ABC Transporters in the Western Tarnished Plant Bug Lygus hesperus.</title>
        <authorList>
            <person name="Hull J.J."/>
            <person name="Chaney K."/>
            <person name="Geib S.M."/>
            <person name="Fabrick J.A."/>
            <person name="Brent C.S."/>
            <person name="Walsh D."/>
            <person name="Lavine L.C."/>
        </authorList>
    </citation>
    <scope>NUCLEOTIDE SEQUENCE</scope>
</reference>